<dbReference type="InterPro" id="IPR002509">
    <property type="entry name" value="NODB_dom"/>
</dbReference>
<evidence type="ECO:0000259" key="3">
    <source>
        <dbReference type="Pfam" id="PF01522"/>
    </source>
</evidence>
<dbReference type="Proteomes" id="UP001179361">
    <property type="component" value="Unassembled WGS sequence"/>
</dbReference>
<feature type="domain" description="NodB homology" evidence="3">
    <location>
        <begin position="48"/>
        <end position="167"/>
    </location>
</feature>
<accession>A0ABS8QC62</accession>
<organism evidence="4 5">
    <name type="scientific">Massilia phyllostachyos</name>
    <dbReference type="NCBI Taxonomy" id="2898585"/>
    <lineage>
        <taxon>Bacteria</taxon>
        <taxon>Pseudomonadati</taxon>
        <taxon>Pseudomonadota</taxon>
        <taxon>Betaproteobacteria</taxon>
        <taxon>Burkholderiales</taxon>
        <taxon>Oxalobacteraceae</taxon>
        <taxon>Telluria group</taxon>
        <taxon>Massilia</taxon>
    </lineage>
</organism>
<protein>
    <submittedName>
        <fullName evidence="4">Polysaccharide deacetylase family protein</fullName>
    </submittedName>
</protein>
<evidence type="ECO:0000313" key="5">
    <source>
        <dbReference type="Proteomes" id="UP001179361"/>
    </source>
</evidence>
<proteinExistence type="predicted"/>
<evidence type="ECO:0000256" key="1">
    <source>
        <dbReference type="ARBA" id="ARBA00022729"/>
    </source>
</evidence>
<evidence type="ECO:0000256" key="2">
    <source>
        <dbReference type="SAM" id="SignalP"/>
    </source>
</evidence>
<dbReference type="EMBL" id="JAJNOC010000012">
    <property type="protein sequence ID" value="MCD2519342.1"/>
    <property type="molecule type" value="Genomic_DNA"/>
</dbReference>
<dbReference type="PANTHER" id="PTHR34216:SF11">
    <property type="entry name" value="CHITOOLIGOSACCHARIDE DEACETYLASE"/>
    <property type="match status" value="1"/>
</dbReference>
<keyword evidence="5" id="KW-1185">Reference proteome</keyword>
<comment type="caution">
    <text evidence="4">The sequence shown here is derived from an EMBL/GenBank/DDBJ whole genome shotgun (WGS) entry which is preliminary data.</text>
</comment>
<dbReference type="InterPro" id="IPR051398">
    <property type="entry name" value="Polysacch_Deacetylase"/>
</dbReference>
<dbReference type="Pfam" id="PF01522">
    <property type="entry name" value="Polysacc_deac_1"/>
    <property type="match status" value="1"/>
</dbReference>
<dbReference type="Gene3D" id="3.20.20.370">
    <property type="entry name" value="Glycoside hydrolase/deacetylase"/>
    <property type="match status" value="1"/>
</dbReference>
<dbReference type="SUPFAM" id="SSF88713">
    <property type="entry name" value="Glycoside hydrolase/deacetylase"/>
    <property type="match status" value="1"/>
</dbReference>
<feature type="chain" id="PRO_5045090535" evidence="2">
    <location>
        <begin position="35"/>
        <end position="294"/>
    </location>
</feature>
<gene>
    <name evidence="4" type="ORF">LQ564_23860</name>
</gene>
<dbReference type="InterPro" id="IPR011330">
    <property type="entry name" value="Glyco_hydro/deAcase_b/a-brl"/>
</dbReference>
<name>A0ABS8QC62_9BURK</name>
<reference evidence="4" key="1">
    <citation type="submission" date="2021-11" db="EMBL/GenBank/DDBJ databases">
        <title>The complete genome of Massilia sp sp. G4R7.</title>
        <authorList>
            <person name="Liu L."/>
            <person name="Yue J."/>
            <person name="Yuan J."/>
            <person name="Yang F."/>
            <person name="Li L."/>
        </authorList>
    </citation>
    <scope>NUCLEOTIDE SEQUENCE</scope>
    <source>
        <strain evidence="4">G4R7</strain>
    </source>
</reference>
<dbReference type="PANTHER" id="PTHR34216">
    <property type="match status" value="1"/>
</dbReference>
<keyword evidence="1 2" id="KW-0732">Signal</keyword>
<dbReference type="RefSeq" id="WP_231060613.1">
    <property type="nucleotide sequence ID" value="NZ_JAJNOC010000012.1"/>
</dbReference>
<sequence length="294" mass="31461">MSAGRAGAVTVRVRALLSGLLLGGALAGMGSAHAAEPARAFAWPNGARAAVSLAYDDALDSQLDHALPVLDRHGIRATFYLQLSNPAVAQRMAAWRAAARRGHELGNHSLFHQCARSKAERGWVEAHRDLDTTSAEQMRDQVLLANTMLMAIDGRHERTYTAPCGDKLAGGRAYLPGLHAAFVAIKVGSSDGVVDAMETLDPHAVPVHAPVGASGAQLIAIVKEAARRGTMVNFTFHGIGGDYLTVSSQAHEELVRFLAANRREYWTGTFLDIMRHARREQARLKPAPTTPGAP</sequence>
<feature type="signal peptide" evidence="2">
    <location>
        <begin position="1"/>
        <end position="34"/>
    </location>
</feature>
<evidence type="ECO:0000313" key="4">
    <source>
        <dbReference type="EMBL" id="MCD2519342.1"/>
    </source>
</evidence>